<keyword evidence="2" id="KW-0472">Membrane</keyword>
<evidence type="ECO:0000256" key="1">
    <source>
        <dbReference type="SAM" id="MobiDB-lite"/>
    </source>
</evidence>
<sequence length="182" mass="19527">MCVRGPLALSPTAGGGAARWRARTVPPPAEGWGTGAPTRRRARGEGESCRHATPWALLPVGPRGDRARRGLGVDGEEISWLTVPQVRTLWPGVGPVHETAVANGVRFRTDTADSVWGSHTVVRYHADDVRRVAPRLMAAPGEPSGRTGLAGFLALLLLLVLVTALAVWAWHQSRAGAQTYWH</sequence>
<gene>
    <name evidence="3" type="ORF">GCM10010430_28550</name>
</gene>
<dbReference type="Proteomes" id="UP001500305">
    <property type="component" value="Unassembled WGS sequence"/>
</dbReference>
<evidence type="ECO:0000313" key="4">
    <source>
        <dbReference type="Proteomes" id="UP001500305"/>
    </source>
</evidence>
<comment type="caution">
    <text evidence="3">The sequence shown here is derived from an EMBL/GenBank/DDBJ whole genome shotgun (WGS) entry which is preliminary data.</text>
</comment>
<name>A0ABN3DZ61_9ACTN</name>
<accession>A0ABN3DZ61</accession>
<keyword evidence="4" id="KW-1185">Reference proteome</keyword>
<organism evidence="3 4">
    <name type="scientific">Kitasatospora cystarginea</name>
    <dbReference type="NCBI Taxonomy" id="58350"/>
    <lineage>
        <taxon>Bacteria</taxon>
        <taxon>Bacillati</taxon>
        <taxon>Actinomycetota</taxon>
        <taxon>Actinomycetes</taxon>
        <taxon>Kitasatosporales</taxon>
        <taxon>Streptomycetaceae</taxon>
        <taxon>Kitasatospora</taxon>
    </lineage>
</organism>
<evidence type="ECO:0000256" key="2">
    <source>
        <dbReference type="SAM" id="Phobius"/>
    </source>
</evidence>
<protein>
    <recommendedName>
        <fullName evidence="5">DUF3592 domain-containing protein</fullName>
    </recommendedName>
</protein>
<evidence type="ECO:0008006" key="5">
    <source>
        <dbReference type="Google" id="ProtNLM"/>
    </source>
</evidence>
<proteinExistence type="predicted"/>
<keyword evidence="2" id="KW-0812">Transmembrane</keyword>
<keyword evidence="2" id="KW-1133">Transmembrane helix</keyword>
<dbReference type="EMBL" id="BAAATR010000010">
    <property type="protein sequence ID" value="GAA2244981.1"/>
    <property type="molecule type" value="Genomic_DNA"/>
</dbReference>
<feature type="region of interest" description="Disordered" evidence="1">
    <location>
        <begin position="1"/>
        <end position="48"/>
    </location>
</feature>
<reference evidence="3 4" key="1">
    <citation type="journal article" date="2019" name="Int. J. Syst. Evol. Microbiol.">
        <title>The Global Catalogue of Microorganisms (GCM) 10K type strain sequencing project: providing services to taxonomists for standard genome sequencing and annotation.</title>
        <authorList>
            <consortium name="The Broad Institute Genomics Platform"/>
            <consortium name="The Broad Institute Genome Sequencing Center for Infectious Disease"/>
            <person name="Wu L."/>
            <person name="Ma J."/>
        </authorList>
    </citation>
    <scope>NUCLEOTIDE SEQUENCE [LARGE SCALE GENOMIC DNA]</scope>
    <source>
        <strain evidence="3 4">JCM 7356</strain>
    </source>
</reference>
<evidence type="ECO:0000313" key="3">
    <source>
        <dbReference type="EMBL" id="GAA2244981.1"/>
    </source>
</evidence>
<feature type="transmembrane region" description="Helical" evidence="2">
    <location>
        <begin position="149"/>
        <end position="170"/>
    </location>
</feature>